<dbReference type="AlphaFoldDB" id="S6B0U7"/>
<dbReference type="KEGG" id="pre:PCA10_51240"/>
<dbReference type="GO" id="GO:0140662">
    <property type="term" value="F:ATP-dependent protein folding chaperone"/>
    <property type="evidence" value="ECO:0007669"/>
    <property type="project" value="InterPro"/>
</dbReference>
<dbReference type="PROSITE" id="PS00329">
    <property type="entry name" value="HSP70_2"/>
    <property type="match status" value="1"/>
</dbReference>
<keyword evidence="3" id="KW-0067">ATP-binding</keyword>
<dbReference type="SUPFAM" id="SSF53067">
    <property type="entry name" value="Actin-like ATPase domain"/>
    <property type="match status" value="2"/>
</dbReference>
<evidence type="ECO:0000256" key="3">
    <source>
        <dbReference type="ARBA" id="ARBA00022840"/>
    </source>
</evidence>
<dbReference type="PANTHER" id="PTHR19375">
    <property type="entry name" value="HEAT SHOCK PROTEIN 70KDA"/>
    <property type="match status" value="1"/>
</dbReference>
<comment type="similarity">
    <text evidence="1">Belongs to the heat shock protein 70 family.</text>
</comment>
<dbReference type="HOGENOM" id="CLU_033976_2_0_6"/>
<dbReference type="STRING" id="1245471.PCA10_51240"/>
<dbReference type="InterPro" id="IPR013126">
    <property type="entry name" value="Hsp_70_fam"/>
</dbReference>
<dbReference type="InterPro" id="IPR043129">
    <property type="entry name" value="ATPase_NBD"/>
</dbReference>
<evidence type="ECO:0000313" key="5">
    <source>
        <dbReference type="Proteomes" id="UP000015503"/>
    </source>
</evidence>
<dbReference type="Gene3D" id="3.90.640.10">
    <property type="entry name" value="Actin, Chain A, domain 4"/>
    <property type="match status" value="1"/>
</dbReference>
<dbReference type="InterPro" id="IPR018181">
    <property type="entry name" value="Heat_shock_70_CS"/>
</dbReference>
<dbReference type="Pfam" id="PF00012">
    <property type="entry name" value="HSP70"/>
    <property type="match status" value="2"/>
</dbReference>
<accession>S6B0U7</accession>
<dbReference type="CDD" id="cd10231">
    <property type="entry name" value="ASKHA_NBD_HSP70_YegD-like"/>
    <property type="match status" value="1"/>
</dbReference>
<dbReference type="eggNOG" id="COG0443">
    <property type="taxonomic scope" value="Bacteria"/>
</dbReference>
<organism evidence="4 5">
    <name type="scientific">Metapseudomonas resinovorans NBRC 106553</name>
    <dbReference type="NCBI Taxonomy" id="1245471"/>
    <lineage>
        <taxon>Bacteria</taxon>
        <taxon>Pseudomonadati</taxon>
        <taxon>Pseudomonadota</taxon>
        <taxon>Gammaproteobacteria</taxon>
        <taxon>Pseudomonadales</taxon>
        <taxon>Pseudomonadaceae</taxon>
        <taxon>Metapseudomonas</taxon>
    </lineage>
</organism>
<dbReference type="RefSeq" id="WP_016494983.1">
    <property type="nucleotide sequence ID" value="NC_021499.1"/>
</dbReference>
<dbReference type="GO" id="GO:0005524">
    <property type="term" value="F:ATP binding"/>
    <property type="evidence" value="ECO:0007669"/>
    <property type="project" value="UniProtKB-KW"/>
</dbReference>
<dbReference type="PRINTS" id="PR00301">
    <property type="entry name" value="HEATSHOCK70"/>
</dbReference>
<evidence type="ECO:0000313" key="4">
    <source>
        <dbReference type="EMBL" id="BAN50856.1"/>
    </source>
</evidence>
<dbReference type="Proteomes" id="UP000015503">
    <property type="component" value="Chromosome"/>
</dbReference>
<keyword evidence="2" id="KW-0547">Nucleotide-binding</keyword>
<sequence length="421" mass="46253">MSNHLPAQALGIDFGTSNSTVGWWRPDVEPLIALEDGKITLPSVVFFNTEERRPVYGRLALHEYLEGYEGRLMRSLKSLLGSPLLKSETTVLGSAMPFKDLLGLFIGQLKQRAETAAGREFEQVVLGRPVFFVDDDPEADQEAQNTLVAVAHKLGFKDVSFQYEPIAAAFDYERGIEREELVLIVDIGGGTSDFSLVRLSPQRREVAERQDDILATGGVHVGGTDFDKQLSLQGVMPLFGYGSRMKSDALMPTSYHLNLATWHTINVVYAQKTQLALKNMRYDIVDATGIDRLFSLIEQRAGHWLAMQVEESKIALTEAASRRIDLARVEPGLAVELTRPLFESAIDDLLARIRTSVDALLVQAGVRADQVDTLFFTGGSSGIPALRQSVAAMLPNARQVEGNLFGSIGSGLAIEAKKRYG</sequence>
<gene>
    <name evidence="4" type="ORF">PCA10_51240</name>
</gene>
<proteinExistence type="inferred from homology"/>
<reference evidence="4 5" key="1">
    <citation type="journal article" date="2013" name="Genome Announc.">
        <title>Complete Genome Sequence of the Carbazole Degrader Pseudomonas resinovorans Strain CA10 (NBRC 106553).</title>
        <authorList>
            <person name="Shintani M."/>
            <person name="Hosoyama A."/>
            <person name="Ohji S."/>
            <person name="Tsuchikane K."/>
            <person name="Takarada H."/>
            <person name="Yamazoe A."/>
            <person name="Fujita N."/>
            <person name="Nojiri H."/>
        </authorList>
    </citation>
    <scope>NUCLEOTIDE SEQUENCE [LARGE SCALE GENOMIC DNA]</scope>
    <source>
        <strain evidence="4 5">NBRC 106553</strain>
    </source>
</reference>
<evidence type="ECO:0000256" key="2">
    <source>
        <dbReference type="ARBA" id="ARBA00022741"/>
    </source>
</evidence>
<protein>
    <submittedName>
        <fullName evidence="4">Putative chaperone protein</fullName>
    </submittedName>
</protein>
<evidence type="ECO:0000256" key="1">
    <source>
        <dbReference type="ARBA" id="ARBA00007381"/>
    </source>
</evidence>
<dbReference type="InterPro" id="IPR042054">
    <property type="entry name" value="YegD-like"/>
</dbReference>
<dbReference type="EMBL" id="AP013068">
    <property type="protein sequence ID" value="BAN50856.1"/>
    <property type="molecule type" value="Genomic_DNA"/>
</dbReference>
<name>S6B0U7_METRE</name>
<dbReference type="PATRIC" id="fig|1245471.3.peg.5201"/>
<keyword evidence="5" id="KW-1185">Reference proteome</keyword>
<dbReference type="Gene3D" id="3.30.420.40">
    <property type="match status" value="3"/>
</dbReference>
<dbReference type="OrthoDB" id="9807934at2"/>
<dbReference type="PROSITE" id="PS01036">
    <property type="entry name" value="HSP70_3"/>
    <property type="match status" value="1"/>
</dbReference>